<keyword evidence="4 5" id="KW-0472">Membrane</keyword>
<dbReference type="InterPro" id="IPR050307">
    <property type="entry name" value="Sterol_Desaturase_Related"/>
</dbReference>
<evidence type="ECO:0000259" key="6">
    <source>
        <dbReference type="Pfam" id="PF04116"/>
    </source>
</evidence>
<dbReference type="EMBL" id="VJMH01000211">
    <property type="protein sequence ID" value="KAF0717831.1"/>
    <property type="molecule type" value="Genomic_DNA"/>
</dbReference>
<reference evidence="8 9" key="1">
    <citation type="submission" date="2019-03" db="EMBL/GenBank/DDBJ databases">
        <authorList>
            <person name="Gaulin E."/>
            <person name="Dumas B."/>
        </authorList>
    </citation>
    <scope>NUCLEOTIDE SEQUENCE [LARGE SCALE GENOMIC DNA]</scope>
    <source>
        <strain evidence="8">CBS 568.67</strain>
    </source>
</reference>
<feature type="transmembrane region" description="Helical" evidence="5">
    <location>
        <begin position="45"/>
        <end position="64"/>
    </location>
</feature>
<name>A0A485K6T0_9STRA</name>
<dbReference type="GO" id="GO:0005506">
    <property type="term" value="F:iron ion binding"/>
    <property type="evidence" value="ECO:0007669"/>
    <property type="project" value="InterPro"/>
</dbReference>
<keyword evidence="2 5" id="KW-0812">Transmembrane</keyword>
<gene>
    <name evidence="8" type="primary">Aste57867_2062</name>
    <name evidence="7" type="ORF">As57867_002058</name>
    <name evidence="8" type="ORF">ASTE57867_2062</name>
</gene>
<feature type="transmembrane region" description="Helical" evidence="5">
    <location>
        <begin position="85"/>
        <end position="108"/>
    </location>
</feature>
<evidence type="ECO:0000256" key="4">
    <source>
        <dbReference type="ARBA" id="ARBA00023136"/>
    </source>
</evidence>
<reference evidence="7" key="2">
    <citation type="submission" date="2019-06" db="EMBL/GenBank/DDBJ databases">
        <title>Genomics analysis of Aphanomyces spp. identifies a new class of oomycete effector associated with host adaptation.</title>
        <authorList>
            <person name="Gaulin E."/>
        </authorList>
    </citation>
    <scope>NUCLEOTIDE SEQUENCE</scope>
    <source>
        <strain evidence="7">CBS 578.67</strain>
    </source>
</reference>
<evidence type="ECO:0000313" key="8">
    <source>
        <dbReference type="EMBL" id="VFT79266.1"/>
    </source>
</evidence>
<dbReference type="AlphaFoldDB" id="A0A485K6T0"/>
<evidence type="ECO:0000256" key="5">
    <source>
        <dbReference type="SAM" id="Phobius"/>
    </source>
</evidence>
<evidence type="ECO:0000256" key="2">
    <source>
        <dbReference type="ARBA" id="ARBA00022692"/>
    </source>
</evidence>
<accession>A0A485K6T0</accession>
<organism evidence="8 9">
    <name type="scientific">Aphanomyces stellatus</name>
    <dbReference type="NCBI Taxonomy" id="120398"/>
    <lineage>
        <taxon>Eukaryota</taxon>
        <taxon>Sar</taxon>
        <taxon>Stramenopiles</taxon>
        <taxon>Oomycota</taxon>
        <taxon>Saprolegniomycetes</taxon>
        <taxon>Saprolegniales</taxon>
        <taxon>Verrucalvaceae</taxon>
        <taxon>Aphanomyces</taxon>
    </lineage>
</organism>
<dbReference type="GO" id="GO:0016020">
    <property type="term" value="C:membrane"/>
    <property type="evidence" value="ECO:0007669"/>
    <property type="project" value="UniProtKB-SubCell"/>
</dbReference>
<keyword evidence="9" id="KW-1185">Reference proteome</keyword>
<evidence type="ECO:0000313" key="9">
    <source>
        <dbReference type="Proteomes" id="UP000332933"/>
    </source>
</evidence>
<keyword evidence="3 5" id="KW-1133">Transmembrane helix</keyword>
<comment type="subcellular location">
    <subcellularLocation>
        <location evidence="1">Membrane</location>
    </subcellularLocation>
</comment>
<sequence>MTLFNASGFQQLQSYGSLTALDPYWASVVADVTPFDLAFRGCANVVGVATVCASLICFLMDFVPSLRKYKMQPTRLPTLALYWKCLKLALLNQVVVHAPVQLALLYFWGGRPTFSGSLPLPSVLTIVCELALFILCEDFLFYWSHRFLHWKRIFKHVHKVHHEFTAPFGLAFIYTHPVEEVLTMMATMTGPLLFGSHILCLYIWLVFRVVKSIEAHSGYEFPLGLNTLIPFLTGSGRHDYHHEKFDCNYGSMFAFWDWICGTDANFRKMQFDKAARGESASFDLFDYLSPALSIQSVKTKDM</sequence>
<protein>
    <submittedName>
        <fullName evidence="8">Aste57867_2062 protein</fullName>
    </submittedName>
</protein>
<feature type="transmembrane region" description="Helical" evidence="5">
    <location>
        <begin position="192"/>
        <end position="210"/>
    </location>
</feature>
<dbReference type="EMBL" id="CAADRA010000211">
    <property type="protein sequence ID" value="VFT79266.1"/>
    <property type="molecule type" value="Genomic_DNA"/>
</dbReference>
<dbReference type="PANTHER" id="PTHR11863">
    <property type="entry name" value="STEROL DESATURASE"/>
    <property type="match status" value="1"/>
</dbReference>
<dbReference type="GO" id="GO:0008610">
    <property type="term" value="P:lipid biosynthetic process"/>
    <property type="evidence" value="ECO:0007669"/>
    <property type="project" value="InterPro"/>
</dbReference>
<feature type="domain" description="Fatty acid hydroxylase" evidence="6">
    <location>
        <begin position="131"/>
        <end position="262"/>
    </location>
</feature>
<dbReference type="GO" id="GO:0016491">
    <property type="term" value="F:oxidoreductase activity"/>
    <property type="evidence" value="ECO:0007669"/>
    <property type="project" value="InterPro"/>
</dbReference>
<dbReference type="Proteomes" id="UP000332933">
    <property type="component" value="Unassembled WGS sequence"/>
</dbReference>
<evidence type="ECO:0000313" key="7">
    <source>
        <dbReference type="EMBL" id="KAF0717831.1"/>
    </source>
</evidence>
<dbReference type="InterPro" id="IPR006694">
    <property type="entry name" value="Fatty_acid_hydroxylase"/>
</dbReference>
<dbReference type="Pfam" id="PF04116">
    <property type="entry name" value="FA_hydroxylase"/>
    <property type="match status" value="1"/>
</dbReference>
<evidence type="ECO:0000256" key="1">
    <source>
        <dbReference type="ARBA" id="ARBA00004370"/>
    </source>
</evidence>
<dbReference type="OrthoDB" id="1658724at2759"/>
<proteinExistence type="predicted"/>
<evidence type="ECO:0000256" key="3">
    <source>
        <dbReference type="ARBA" id="ARBA00022989"/>
    </source>
</evidence>